<feature type="domain" description="Calcineurin-like phosphoesterase" evidence="7">
    <location>
        <begin position="1"/>
        <end position="228"/>
    </location>
</feature>
<name>A0A9D1MJ26_9FIRM</name>
<dbReference type="InterPro" id="IPR029052">
    <property type="entry name" value="Metallo-depent_PP-like"/>
</dbReference>
<dbReference type="GO" id="GO:0008408">
    <property type="term" value="F:3'-5' exonuclease activity"/>
    <property type="evidence" value="ECO:0007669"/>
    <property type="project" value="InterPro"/>
</dbReference>
<comment type="function">
    <text evidence="6">SbcCD cleaves DNA hairpin structures. These structures can inhibit DNA replication and are intermediates in certain DNA recombination reactions. The complex acts as a 3'-&gt;5' double strand exonuclease that can open hairpins. It also has a 5' single-strand endonuclease activity.</text>
</comment>
<keyword evidence="5 6" id="KW-0269">Exonuclease</keyword>
<gene>
    <name evidence="6 8" type="primary">sbcD</name>
    <name evidence="8" type="ORF">IAB69_00545</name>
</gene>
<dbReference type="InterPro" id="IPR041796">
    <property type="entry name" value="Mre11_N"/>
</dbReference>
<comment type="caution">
    <text evidence="8">The sequence shown here is derived from an EMBL/GenBank/DDBJ whole genome shotgun (WGS) entry which is preliminary data.</text>
</comment>
<dbReference type="InterPro" id="IPR004843">
    <property type="entry name" value="Calcineurin-like_PHP"/>
</dbReference>
<keyword evidence="6" id="KW-0255">Endonuclease</keyword>
<dbReference type="SUPFAM" id="SSF56300">
    <property type="entry name" value="Metallo-dependent phosphatases"/>
    <property type="match status" value="1"/>
</dbReference>
<comment type="similarity">
    <text evidence="1 6">Belongs to the SbcD family.</text>
</comment>
<dbReference type="InterPro" id="IPR004593">
    <property type="entry name" value="SbcD"/>
</dbReference>
<dbReference type="AlphaFoldDB" id="A0A9D1MJ26"/>
<organism evidence="8 9">
    <name type="scientific">Candidatus Coproplasma excrementigallinarum</name>
    <dbReference type="NCBI Taxonomy" id="2840747"/>
    <lineage>
        <taxon>Bacteria</taxon>
        <taxon>Bacillati</taxon>
        <taxon>Bacillota</taxon>
        <taxon>Clostridia</taxon>
        <taxon>Eubacteriales</taxon>
        <taxon>Candidatus Coproplasma</taxon>
    </lineage>
</organism>
<keyword evidence="3 6" id="KW-0540">Nuclease</keyword>
<evidence type="ECO:0000256" key="6">
    <source>
        <dbReference type="RuleBase" id="RU363069"/>
    </source>
</evidence>
<dbReference type="PANTHER" id="PTHR30337">
    <property type="entry name" value="COMPONENT OF ATP-DEPENDENT DSDNA EXONUCLEASE"/>
    <property type="match status" value="1"/>
</dbReference>
<dbReference type="GO" id="GO:0004519">
    <property type="term" value="F:endonuclease activity"/>
    <property type="evidence" value="ECO:0007669"/>
    <property type="project" value="UniProtKB-KW"/>
</dbReference>
<dbReference type="NCBIfam" id="TIGR00619">
    <property type="entry name" value="sbcd"/>
    <property type="match status" value="1"/>
</dbReference>
<dbReference type="PANTHER" id="PTHR30337:SF0">
    <property type="entry name" value="NUCLEASE SBCCD SUBUNIT D"/>
    <property type="match status" value="1"/>
</dbReference>
<dbReference type="Gene3D" id="3.60.21.10">
    <property type="match status" value="1"/>
</dbReference>
<keyword evidence="6" id="KW-0233">DNA recombination</keyword>
<reference evidence="8" key="1">
    <citation type="submission" date="2020-10" db="EMBL/GenBank/DDBJ databases">
        <authorList>
            <person name="Gilroy R."/>
        </authorList>
    </citation>
    <scope>NUCLEOTIDE SEQUENCE</scope>
    <source>
        <strain evidence="8">CHK195-12923</strain>
    </source>
</reference>
<dbReference type="GO" id="GO:0006310">
    <property type="term" value="P:DNA recombination"/>
    <property type="evidence" value="ECO:0007669"/>
    <property type="project" value="UniProtKB-KW"/>
</dbReference>
<dbReference type="GO" id="GO:0006260">
    <property type="term" value="P:DNA replication"/>
    <property type="evidence" value="ECO:0007669"/>
    <property type="project" value="UniProtKB-KW"/>
</dbReference>
<evidence type="ECO:0000259" key="7">
    <source>
        <dbReference type="Pfam" id="PF00149"/>
    </source>
</evidence>
<reference evidence="8" key="2">
    <citation type="journal article" date="2021" name="PeerJ">
        <title>Extensive microbial diversity within the chicken gut microbiome revealed by metagenomics and culture.</title>
        <authorList>
            <person name="Gilroy R."/>
            <person name="Ravi A."/>
            <person name="Getino M."/>
            <person name="Pursley I."/>
            <person name="Horton D.L."/>
            <person name="Alikhan N.F."/>
            <person name="Baker D."/>
            <person name="Gharbi K."/>
            <person name="Hall N."/>
            <person name="Watson M."/>
            <person name="Adriaenssens E.M."/>
            <person name="Foster-Nyarko E."/>
            <person name="Jarju S."/>
            <person name="Secka A."/>
            <person name="Antonio M."/>
            <person name="Oren A."/>
            <person name="Chaudhuri R.R."/>
            <person name="La Ragione R."/>
            <person name="Hildebrand F."/>
            <person name="Pallen M.J."/>
        </authorList>
    </citation>
    <scope>NUCLEOTIDE SEQUENCE</scope>
    <source>
        <strain evidence="8">CHK195-12923</strain>
    </source>
</reference>
<evidence type="ECO:0000256" key="1">
    <source>
        <dbReference type="ARBA" id="ARBA00010555"/>
    </source>
</evidence>
<evidence type="ECO:0000256" key="4">
    <source>
        <dbReference type="ARBA" id="ARBA00022801"/>
    </source>
</evidence>
<keyword evidence="4 6" id="KW-0378">Hydrolase</keyword>
<dbReference type="EMBL" id="DVNE01000004">
    <property type="protein sequence ID" value="HIU61125.1"/>
    <property type="molecule type" value="Genomic_DNA"/>
</dbReference>
<evidence type="ECO:0000256" key="3">
    <source>
        <dbReference type="ARBA" id="ARBA00022722"/>
    </source>
</evidence>
<dbReference type="Proteomes" id="UP000824110">
    <property type="component" value="Unassembled WGS sequence"/>
</dbReference>
<dbReference type="InterPro" id="IPR050535">
    <property type="entry name" value="DNA_Repair-Maintenance_Comp"/>
</dbReference>
<proteinExistence type="inferred from homology"/>
<comment type="subunit">
    <text evidence="6">Heterodimer of SbcC and SbcD.</text>
</comment>
<evidence type="ECO:0000256" key="2">
    <source>
        <dbReference type="ARBA" id="ARBA00013365"/>
    </source>
</evidence>
<protein>
    <recommendedName>
        <fullName evidence="2 6">Nuclease SbcCD subunit D</fullName>
    </recommendedName>
</protein>
<evidence type="ECO:0000256" key="5">
    <source>
        <dbReference type="ARBA" id="ARBA00022839"/>
    </source>
</evidence>
<evidence type="ECO:0000313" key="9">
    <source>
        <dbReference type="Proteomes" id="UP000824110"/>
    </source>
</evidence>
<dbReference type="Pfam" id="PF00149">
    <property type="entry name" value="Metallophos"/>
    <property type="match status" value="1"/>
</dbReference>
<keyword evidence="6" id="KW-0235">DNA replication</keyword>
<accession>A0A9D1MJ26</accession>
<dbReference type="CDD" id="cd00840">
    <property type="entry name" value="MPP_Mre11_N"/>
    <property type="match status" value="1"/>
</dbReference>
<sequence length="382" mass="42217">MRIAHTSDWHIGKKLMGRDRSEEFRNVLSEIGEICIAEGVDFLLVAGDVFDTYTPPAEAEEIFYSAVKNIAASCAVLIISGNHDDYVRLTAAQAISEELNIYTVGNNLKAIPCAKRGRCYPVLSEGGYAVFENTSGEKVYINTLPYPNEARFKEGKNDESFADKMTRWIEYGERGKTQKMPSVFLSHIFAAGGTAGDSEREIDLGGARAVGLNLFPECDYCALGHLHKRQKLGENIYYSGAIMRFTFDEAGQEKSINIFDLNADGVKNLRQIPLKSAANLVRLQANSAQDGLALLARHADAIAELTLNLKEPLSPSEMSALRECHNLYSLKMAVETELYGGVAAENEGKSSSQLFSEYYKSRYSSDVPEELLALFLSLTEEE</sequence>
<evidence type="ECO:0000313" key="8">
    <source>
        <dbReference type="EMBL" id="HIU61125.1"/>
    </source>
</evidence>